<comment type="catalytic activity">
    <reaction evidence="8">
        <text>(1S,2R)-1-C-(indol-3-yl)glycerol 3-phosphate + L-serine = D-glyceraldehyde 3-phosphate + L-tryptophan + H2O</text>
        <dbReference type="Rhea" id="RHEA:10532"/>
        <dbReference type="ChEBI" id="CHEBI:15377"/>
        <dbReference type="ChEBI" id="CHEBI:33384"/>
        <dbReference type="ChEBI" id="CHEBI:57912"/>
        <dbReference type="ChEBI" id="CHEBI:58866"/>
        <dbReference type="ChEBI" id="CHEBI:59776"/>
        <dbReference type="EC" id="4.2.1.20"/>
    </reaction>
</comment>
<dbReference type="OrthoDB" id="9804578at2"/>
<keyword evidence="4" id="KW-0028">Amino-acid biosynthesis</keyword>
<dbReference type="Gene3D" id="3.20.20.70">
    <property type="entry name" value="Aldolase class I"/>
    <property type="match status" value="1"/>
</dbReference>
<dbReference type="SUPFAM" id="SSF51366">
    <property type="entry name" value="Ribulose-phoshate binding barrel"/>
    <property type="match status" value="1"/>
</dbReference>
<reference evidence="10 11" key="1">
    <citation type="submission" date="2017-03" db="EMBL/GenBank/DDBJ databases">
        <title>Genome sequence of Clostridium hungatei DSM 14427.</title>
        <authorList>
            <person name="Poehlein A."/>
            <person name="Daniel R."/>
        </authorList>
    </citation>
    <scope>NUCLEOTIDE SEQUENCE [LARGE SCALE GENOMIC DNA]</scope>
    <source>
        <strain evidence="10 11">DSM 14427</strain>
    </source>
</reference>
<dbReference type="Proteomes" id="UP000191554">
    <property type="component" value="Unassembled WGS sequence"/>
</dbReference>
<protein>
    <recommendedName>
        <fullName evidence="3">tryptophan synthase</fullName>
        <ecNumber evidence="3">4.2.1.20</ecNumber>
    </recommendedName>
</protein>
<dbReference type="PANTHER" id="PTHR43406:SF1">
    <property type="entry name" value="TRYPTOPHAN SYNTHASE ALPHA CHAIN, CHLOROPLASTIC"/>
    <property type="match status" value="1"/>
</dbReference>
<evidence type="ECO:0000313" key="11">
    <source>
        <dbReference type="Proteomes" id="UP000191554"/>
    </source>
</evidence>
<dbReference type="NCBIfam" id="TIGR00262">
    <property type="entry name" value="trpA"/>
    <property type="match status" value="1"/>
</dbReference>
<proteinExistence type="inferred from homology"/>
<dbReference type="InterPro" id="IPR011060">
    <property type="entry name" value="RibuloseP-bd_barrel"/>
</dbReference>
<dbReference type="InterPro" id="IPR002028">
    <property type="entry name" value="Trp_synthase_suA"/>
</dbReference>
<dbReference type="EC" id="4.2.1.20" evidence="3"/>
<dbReference type="STRING" id="48256.CLHUN_06420"/>
<dbReference type="GO" id="GO:0004834">
    <property type="term" value="F:tryptophan synthase activity"/>
    <property type="evidence" value="ECO:0007669"/>
    <property type="project" value="UniProtKB-EC"/>
</dbReference>
<dbReference type="Pfam" id="PF00290">
    <property type="entry name" value="Trp_syntA"/>
    <property type="match status" value="1"/>
</dbReference>
<evidence type="ECO:0000256" key="5">
    <source>
        <dbReference type="ARBA" id="ARBA00022822"/>
    </source>
</evidence>
<evidence type="ECO:0000256" key="7">
    <source>
        <dbReference type="ARBA" id="ARBA00023239"/>
    </source>
</evidence>
<dbReference type="UniPathway" id="UPA00035">
    <property type="reaction ID" value="UER00044"/>
</dbReference>
<keyword evidence="6" id="KW-0057">Aromatic amino acid biosynthesis</keyword>
<accession>A0A1V4SQH3</accession>
<comment type="subunit">
    <text evidence="2">Tetramer of two alpha and two beta chains.</text>
</comment>
<gene>
    <name evidence="10" type="primary">trpA_1</name>
    <name evidence="10" type="ORF">CLHUN_06420</name>
</gene>
<dbReference type="RefSeq" id="WP_080063106.1">
    <property type="nucleotide sequence ID" value="NZ_MZGX01000003.1"/>
</dbReference>
<comment type="caution">
    <text evidence="10">The sequence shown here is derived from an EMBL/GenBank/DDBJ whole genome shotgun (WGS) entry which is preliminary data.</text>
</comment>
<evidence type="ECO:0000256" key="4">
    <source>
        <dbReference type="ARBA" id="ARBA00022605"/>
    </source>
</evidence>
<evidence type="ECO:0000256" key="8">
    <source>
        <dbReference type="ARBA" id="ARBA00049047"/>
    </source>
</evidence>
<evidence type="ECO:0000256" key="6">
    <source>
        <dbReference type="ARBA" id="ARBA00023141"/>
    </source>
</evidence>
<comment type="similarity">
    <text evidence="9">Belongs to the TrpA family.</text>
</comment>
<keyword evidence="11" id="KW-1185">Reference proteome</keyword>
<keyword evidence="7 10" id="KW-0456">Lyase</keyword>
<evidence type="ECO:0000313" key="10">
    <source>
        <dbReference type="EMBL" id="OPX45705.1"/>
    </source>
</evidence>
<organism evidence="10 11">
    <name type="scientific">Ruminiclostridium hungatei</name>
    <name type="common">Clostridium hungatei</name>
    <dbReference type="NCBI Taxonomy" id="48256"/>
    <lineage>
        <taxon>Bacteria</taxon>
        <taxon>Bacillati</taxon>
        <taxon>Bacillota</taxon>
        <taxon>Clostridia</taxon>
        <taxon>Eubacteriales</taxon>
        <taxon>Oscillospiraceae</taxon>
        <taxon>Ruminiclostridium</taxon>
    </lineage>
</organism>
<evidence type="ECO:0000256" key="2">
    <source>
        <dbReference type="ARBA" id="ARBA00011270"/>
    </source>
</evidence>
<dbReference type="AlphaFoldDB" id="A0A1V4SQH3"/>
<evidence type="ECO:0000256" key="9">
    <source>
        <dbReference type="RuleBase" id="RU003662"/>
    </source>
</evidence>
<keyword evidence="5" id="KW-0822">Tryptophan biosynthesis</keyword>
<dbReference type="InterPro" id="IPR013785">
    <property type="entry name" value="Aldolase_TIM"/>
</dbReference>
<name>A0A1V4SQH3_RUMHU</name>
<evidence type="ECO:0000256" key="3">
    <source>
        <dbReference type="ARBA" id="ARBA00012043"/>
    </source>
</evidence>
<comment type="pathway">
    <text evidence="1">Amino-acid biosynthesis; L-tryptophan biosynthesis; L-tryptophan from chorismate: step 5/5.</text>
</comment>
<sequence length="240" mass="27084">MKLICYLSNGYPTIESSVEMAENYIQAGCDIIEVDFPSSDPYLEGEYIANRMKEALEACNDYSRYMEGIVKIKNTHPGAKFILLSYENTILEIGLERFVKFCTDNNMKDLIYVGSHNEEVKSRLVENGIKISCYVQFHMDEKEVRAASLSNGFVYMQAKPTTNNINPAYPTLKHCIDHLKAQGIDREIYCGVGIYTPEDIQMARDAGADGVFVGSTVLKLHDDIPKMKETIALFKKTCSK</sequence>
<dbReference type="PANTHER" id="PTHR43406">
    <property type="entry name" value="TRYPTOPHAN SYNTHASE, ALPHA CHAIN"/>
    <property type="match status" value="1"/>
</dbReference>
<dbReference type="GO" id="GO:0005829">
    <property type="term" value="C:cytosol"/>
    <property type="evidence" value="ECO:0007669"/>
    <property type="project" value="TreeGrafter"/>
</dbReference>
<dbReference type="EMBL" id="MZGX01000003">
    <property type="protein sequence ID" value="OPX45705.1"/>
    <property type="molecule type" value="Genomic_DNA"/>
</dbReference>
<evidence type="ECO:0000256" key="1">
    <source>
        <dbReference type="ARBA" id="ARBA00004733"/>
    </source>
</evidence>